<feature type="transmembrane region" description="Helical" evidence="5">
    <location>
        <begin position="114"/>
        <end position="135"/>
    </location>
</feature>
<dbReference type="CDD" id="cd07042">
    <property type="entry name" value="STAS_SulP_like_sulfate_transporter"/>
    <property type="match status" value="1"/>
</dbReference>
<organism evidence="7 8">
    <name type="scientific">Geovibrio thiophilus</name>
    <dbReference type="NCBI Taxonomy" id="139438"/>
    <lineage>
        <taxon>Bacteria</taxon>
        <taxon>Pseudomonadati</taxon>
        <taxon>Deferribacterota</taxon>
        <taxon>Deferribacteres</taxon>
        <taxon>Deferribacterales</taxon>
        <taxon>Geovibrionaceae</taxon>
        <taxon>Geovibrio</taxon>
    </lineage>
</organism>
<dbReference type="PANTHER" id="PTHR11814">
    <property type="entry name" value="SULFATE TRANSPORTER"/>
    <property type="match status" value="1"/>
</dbReference>
<protein>
    <submittedName>
        <fullName evidence="7">SulP family inorganic anion transporter</fullName>
    </submittedName>
</protein>
<accession>A0A3R5X1P7</accession>
<evidence type="ECO:0000256" key="2">
    <source>
        <dbReference type="ARBA" id="ARBA00022692"/>
    </source>
</evidence>
<dbReference type="Pfam" id="PF01740">
    <property type="entry name" value="STAS"/>
    <property type="match status" value="1"/>
</dbReference>
<feature type="transmembrane region" description="Helical" evidence="5">
    <location>
        <begin position="330"/>
        <end position="351"/>
    </location>
</feature>
<dbReference type="InterPro" id="IPR011547">
    <property type="entry name" value="SLC26A/SulP_dom"/>
</dbReference>
<feature type="transmembrane region" description="Helical" evidence="5">
    <location>
        <begin position="191"/>
        <end position="211"/>
    </location>
</feature>
<gene>
    <name evidence="7" type="ORF">EP073_02585</name>
</gene>
<dbReference type="AlphaFoldDB" id="A0A3R5X1P7"/>
<name>A0A3R5X1P7_9BACT</name>
<feature type="transmembrane region" description="Helical" evidence="5">
    <location>
        <begin position="231"/>
        <end position="255"/>
    </location>
</feature>
<dbReference type="Gene3D" id="3.30.750.24">
    <property type="entry name" value="STAS domain"/>
    <property type="match status" value="1"/>
</dbReference>
<evidence type="ECO:0000256" key="4">
    <source>
        <dbReference type="ARBA" id="ARBA00023136"/>
    </source>
</evidence>
<feature type="transmembrane region" description="Helical" evidence="5">
    <location>
        <begin position="307"/>
        <end position="324"/>
    </location>
</feature>
<dbReference type="OrthoDB" id="9771198at2"/>
<feature type="transmembrane region" description="Helical" evidence="5">
    <location>
        <begin position="41"/>
        <end position="59"/>
    </location>
</feature>
<proteinExistence type="predicted"/>
<evidence type="ECO:0000256" key="3">
    <source>
        <dbReference type="ARBA" id="ARBA00022989"/>
    </source>
</evidence>
<dbReference type="SUPFAM" id="SSF52091">
    <property type="entry name" value="SpoIIaa-like"/>
    <property type="match status" value="1"/>
</dbReference>
<dbReference type="EMBL" id="CP035108">
    <property type="protein sequence ID" value="QAR32322.1"/>
    <property type="molecule type" value="Genomic_DNA"/>
</dbReference>
<evidence type="ECO:0000256" key="5">
    <source>
        <dbReference type="SAM" id="Phobius"/>
    </source>
</evidence>
<keyword evidence="8" id="KW-1185">Reference proteome</keyword>
<dbReference type="InterPro" id="IPR036513">
    <property type="entry name" value="STAS_dom_sf"/>
</dbReference>
<reference evidence="7 8" key="1">
    <citation type="submission" date="2019-01" db="EMBL/GenBank/DDBJ databases">
        <title>Geovibrio thiophilus DSM 11263, complete genome.</title>
        <authorList>
            <person name="Spring S."/>
            <person name="Bunk B."/>
            <person name="Sproer C."/>
        </authorList>
    </citation>
    <scope>NUCLEOTIDE SEQUENCE [LARGE SCALE GENOMIC DNA]</scope>
    <source>
        <strain evidence="7 8">DSM 11263</strain>
    </source>
</reference>
<feature type="transmembrane region" description="Helical" evidence="5">
    <location>
        <begin position="14"/>
        <end position="34"/>
    </location>
</feature>
<dbReference type="InterPro" id="IPR001902">
    <property type="entry name" value="SLC26A/SulP_fam"/>
</dbReference>
<evidence type="ECO:0000259" key="6">
    <source>
        <dbReference type="PROSITE" id="PS50801"/>
    </source>
</evidence>
<dbReference type="GO" id="GO:0016020">
    <property type="term" value="C:membrane"/>
    <property type="evidence" value="ECO:0007669"/>
    <property type="project" value="UniProtKB-SubCell"/>
</dbReference>
<evidence type="ECO:0000313" key="8">
    <source>
        <dbReference type="Proteomes" id="UP000287502"/>
    </source>
</evidence>
<evidence type="ECO:0000256" key="1">
    <source>
        <dbReference type="ARBA" id="ARBA00004141"/>
    </source>
</evidence>
<keyword evidence="3 5" id="KW-1133">Transmembrane helix</keyword>
<sequence>MRKRDYTKRLAGDLYGGITAGVIALPLALAFGVASGAGAQAGLYGAIILGLTAALLGGTPVQISGPTGPMTVVTASAVALYHGDMTFVVTIIFLGGVFQMLLGFCRVGGLIRYIPYPVISGFMTGIGIIIILLQIHPLTGAESVRSPLIAVAEADRIFTDFHIPDLALGLITLAIVFLTPKKITRVFPSPLIALIGVTAFAGIMGFNTAVIGDIPSGLPSFHMPAFSISQLTFIVTTALSLAVLGSIDSLLTSLVSDSLTRSKHKPDKELFGQGLGNMLSALAGGIPGAGATMRTVINVKSGGTTRLSGVIHALLLLGFVLGFGEQAEKVPLAVLAGILIKVGFDIVDYRFLKIIKKAPRHDIAVMSIVLVLTVFVDLIVAVGVGLVAASVLLTYRIAKQTQTQVDDIDLDIDDTAPCGASPNGRHLIRVVDVNGPFFFGSATQVVGKVGMILDNEVVIFNCSKVPFIDYSGFFALTEMLVNIKESGIIAMIVANDALKERLTDLEISGYLPQQHIFPTLAEAFRHARKHICEDGKKKAAQQ</sequence>
<keyword evidence="4 5" id="KW-0472">Membrane</keyword>
<feature type="transmembrane region" description="Helical" evidence="5">
    <location>
        <begin position="79"/>
        <end position="102"/>
    </location>
</feature>
<dbReference type="Proteomes" id="UP000287502">
    <property type="component" value="Chromosome"/>
</dbReference>
<keyword evidence="2 5" id="KW-0812">Transmembrane</keyword>
<evidence type="ECO:0000313" key="7">
    <source>
        <dbReference type="EMBL" id="QAR32322.1"/>
    </source>
</evidence>
<dbReference type="PROSITE" id="PS50801">
    <property type="entry name" value="STAS"/>
    <property type="match status" value="1"/>
</dbReference>
<feature type="transmembrane region" description="Helical" evidence="5">
    <location>
        <begin position="161"/>
        <end position="179"/>
    </location>
</feature>
<feature type="transmembrane region" description="Helical" evidence="5">
    <location>
        <begin position="363"/>
        <end position="393"/>
    </location>
</feature>
<dbReference type="InterPro" id="IPR002645">
    <property type="entry name" value="STAS_dom"/>
</dbReference>
<feature type="domain" description="STAS" evidence="6">
    <location>
        <begin position="428"/>
        <end position="527"/>
    </location>
</feature>
<comment type="subcellular location">
    <subcellularLocation>
        <location evidence="1">Membrane</location>
        <topology evidence="1">Multi-pass membrane protein</topology>
    </subcellularLocation>
</comment>
<dbReference type="KEGG" id="gtl:EP073_02585"/>
<dbReference type="Pfam" id="PF00916">
    <property type="entry name" value="Sulfate_transp"/>
    <property type="match status" value="1"/>
</dbReference>
<dbReference type="GO" id="GO:0055085">
    <property type="term" value="P:transmembrane transport"/>
    <property type="evidence" value="ECO:0007669"/>
    <property type="project" value="InterPro"/>
</dbReference>
<dbReference type="RefSeq" id="WP_128465609.1">
    <property type="nucleotide sequence ID" value="NZ_CP035108.1"/>
</dbReference>